<dbReference type="Pfam" id="PF00566">
    <property type="entry name" value="RabGAP-TBC"/>
    <property type="match status" value="1"/>
</dbReference>
<evidence type="ECO:0000256" key="1">
    <source>
        <dbReference type="ARBA" id="ARBA00022468"/>
    </source>
</evidence>
<evidence type="ECO:0000313" key="4">
    <source>
        <dbReference type="EMBL" id="ORY64895.1"/>
    </source>
</evidence>
<dbReference type="STRING" id="1141098.A0A1Y2E200"/>
<dbReference type="GO" id="GO:0005096">
    <property type="term" value="F:GTPase activator activity"/>
    <property type="evidence" value="ECO:0007669"/>
    <property type="project" value="UniProtKB-KW"/>
</dbReference>
<keyword evidence="5" id="KW-1185">Reference proteome</keyword>
<dbReference type="InterPro" id="IPR045913">
    <property type="entry name" value="TBC20/Gyp8-like"/>
</dbReference>
<name>A0A1Y2E200_9PEZI</name>
<dbReference type="InterPro" id="IPR035969">
    <property type="entry name" value="Rab-GAP_TBC_sf"/>
</dbReference>
<dbReference type="Gene3D" id="1.10.472.80">
    <property type="entry name" value="Ypt/Rab-GAP domain of gyp1p, domain 3"/>
    <property type="match status" value="1"/>
</dbReference>
<dbReference type="Gene3D" id="1.10.8.1310">
    <property type="match status" value="1"/>
</dbReference>
<gene>
    <name evidence="4" type="ORF">BCR38DRAFT_431239</name>
</gene>
<dbReference type="PROSITE" id="PS50086">
    <property type="entry name" value="TBC_RABGAP"/>
    <property type="match status" value="1"/>
</dbReference>
<dbReference type="PANTHER" id="PTHR20913">
    <property type="entry name" value="TBC1 DOMAIN FAMILY MEMBER 20/GTPASE"/>
    <property type="match status" value="1"/>
</dbReference>
<keyword evidence="1" id="KW-0343">GTPase activation</keyword>
<dbReference type="EMBL" id="MCFJ01000006">
    <property type="protein sequence ID" value="ORY64895.1"/>
    <property type="molecule type" value="Genomic_DNA"/>
</dbReference>
<accession>A0A1Y2E200</accession>
<dbReference type="FunFam" id="1.10.472.80:FF:000060">
    <property type="entry name" value="TBC domain protein, putative"/>
    <property type="match status" value="1"/>
</dbReference>
<dbReference type="OrthoDB" id="206700at2759"/>
<dbReference type="Proteomes" id="UP000193689">
    <property type="component" value="Unassembled WGS sequence"/>
</dbReference>
<feature type="compositionally biased region" description="Basic and acidic residues" evidence="2">
    <location>
        <begin position="1"/>
        <end position="12"/>
    </location>
</feature>
<reference evidence="4 5" key="1">
    <citation type="submission" date="2016-07" db="EMBL/GenBank/DDBJ databases">
        <title>Pervasive Adenine N6-methylation of Active Genes in Fungi.</title>
        <authorList>
            <consortium name="DOE Joint Genome Institute"/>
            <person name="Mondo S.J."/>
            <person name="Dannebaum R.O."/>
            <person name="Kuo R.C."/>
            <person name="Labutti K."/>
            <person name="Haridas S."/>
            <person name="Kuo A."/>
            <person name="Salamov A."/>
            <person name="Ahrendt S.R."/>
            <person name="Lipzen A."/>
            <person name="Sullivan W."/>
            <person name="Andreopoulos W.B."/>
            <person name="Clum A."/>
            <person name="Lindquist E."/>
            <person name="Daum C."/>
            <person name="Ramamoorthy G.K."/>
            <person name="Gryganskyi A."/>
            <person name="Culley D."/>
            <person name="Magnuson J.K."/>
            <person name="James T.Y."/>
            <person name="O'Malley M.A."/>
            <person name="Stajich J.E."/>
            <person name="Spatafora J.W."/>
            <person name="Visel A."/>
            <person name="Grigoriev I.V."/>
        </authorList>
    </citation>
    <scope>NUCLEOTIDE SEQUENCE [LARGE SCALE GENOMIC DNA]</scope>
    <source>
        <strain evidence="4 5">CBS 129021</strain>
    </source>
</reference>
<dbReference type="GO" id="GO:0005789">
    <property type="term" value="C:endoplasmic reticulum membrane"/>
    <property type="evidence" value="ECO:0007669"/>
    <property type="project" value="TreeGrafter"/>
</dbReference>
<dbReference type="GO" id="GO:0006888">
    <property type="term" value="P:endoplasmic reticulum to Golgi vesicle-mediated transport"/>
    <property type="evidence" value="ECO:0007669"/>
    <property type="project" value="TreeGrafter"/>
</dbReference>
<dbReference type="AlphaFoldDB" id="A0A1Y2E200"/>
<comment type="caution">
    <text evidence="4">The sequence shown here is derived from an EMBL/GenBank/DDBJ whole genome shotgun (WGS) entry which is preliminary data.</text>
</comment>
<evidence type="ECO:0000259" key="3">
    <source>
        <dbReference type="PROSITE" id="PS50086"/>
    </source>
</evidence>
<dbReference type="FunCoup" id="A0A1Y2E200">
    <property type="interactions" value="67"/>
</dbReference>
<protein>
    <submittedName>
        <fullName evidence="4">Rab-GTPase-TBC domain-domain-containing protein</fullName>
    </submittedName>
</protein>
<feature type="domain" description="Rab-GAP TBC" evidence="3">
    <location>
        <begin position="74"/>
        <end position="287"/>
    </location>
</feature>
<dbReference type="InParanoid" id="A0A1Y2E200"/>
<dbReference type="GeneID" id="63776301"/>
<evidence type="ECO:0000313" key="5">
    <source>
        <dbReference type="Proteomes" id="UP000193689"/>
    </source>
</evidence>
<feature type="region of interest" description="Disordered" evidence="2">
    <location>
        <begin position="1"/>
        <end position="44"/>
    </location>
</feature>
<evidence type="ECO:0000256" key="2">
    <source>
        <dbReference type="SAM" id="MobiDB-lite"/>
    </source>
</evidence>
<organism evidence="4 5">
    <name type="scientific">Pseudomassariella vexata</name>
    <dbReference type="NCBI Taxonomy" id="1141098"/>
    <lineage>
        <taxon>Eukaryota</taxon>
        <taxon>Fungi</taxon>
        <taxon>Dikarya</taxon>
        <taxon>Ascomycota</taxon>
        <taxon>Pezizomycotina</taxon>
        <taxon>Sordariomycetes</taxon>
        <taxon>Xylariomycetidae</taxon>
        <taxon>Amphisphaeriales</taxon>
        <taxon>Pseudomassariaceae</taxon>
        <taxon>Pseudomassariella</taxon>
    </lineage>
</organism>
<feature type="compositionally biased region" description="Polar residues" evidence="2">
    <location>
        <begin position="19"/>
        <end position="36"/>
    </location>
</feature>
<dbReference type="SMART" id="SM00164">
    <property type="entry name" value="TBC"/>
    <property type="match status" value="1"/>
</dbReference>
<dbReference type="SUPFAM" id="SSF47923">
    <property type="entry name" value="Ypt/Rab-GAP domain of gyp1p"/>
    <property type="match status" value="2"/>
</dbReference>
<dbReference type="RefSeq" id="XP_040716047.1">
    <property type="nucleotide sequence ID" value="XM_040860089.1"/>
</dbReference>
<dbReference type="InterPro" id="IPR000195">
    <property type="entry name" value="Rab-GAP-TBC_dom"/>
</dbReference>
<dbReference type="PANTHER" id="PTHR20913:SF7">
    <property type="entry name" value="RE60063P"/>
    <property type="match status" value="1"/>
</dbReference>
<sequence>MTREGEGPGAEKPDDDGSSIISSARLTVTSRSSDVQSENDEDEASRAKSLVILDACNRRDIDDLKDLALSEGGFLSDTIRCQAWPVLLGLDTPNGVGEYNNQTSTLGGASTEPEHFESNFKNTNSGKGSWRELPRHRDEHQVCLDVERSFIYYPDHQSQAQLELKKTELSDLIVETLRRNPYLCYFQGYHDICQVFLLVLPVSLRAHAIARLSALRIRDFMLPNLAPAIAQLCLIPCILNAVDPSLYRHLSQTEPFFALSGTLTMYAHDIQSYGDIARLFDALLAREQVFSVYMFAQIVLNRREELFYTPANEPEMLHSILSKLPHPLRLQELIEETGNLFERHPPESLYAWPRVSKASVMKTARDVKTCAAQSMGDGERFFERQLRELQWADTREKMVRTFWMYRKPARGMALAIVVGVAAVYLRRSPGIWAYLAPWLRWT</sequence>
<proteinExistence type="predicted"/>